<keyword evidence="1" id="KW-1133">Transmembrane helix</keyword>
<sequence length="191" mass="22523">MMFFNKIKVTPKQIGIGTSVILFIGIILISISYLNFRNSWRYTRYQIALANKYKNPEVVMYFDCEKISDNNLQRKIWQAKNLDEALDRPHDDSADMIAYQFYNSNKEIIVKNLELGIKHNFEFAPDTSTQTSDLKLFWKVFRNQPISTTSFQVKKLSSQKVETTDTNNNDDDDITIVYEKINKQWKVTDFY</sequence>
<name>A0AAU8ATA1_9VIRU</name>
<reference evidence="2" key="1">
    <citation type="submission" date="2024-03" db="EMBL/GenBank/DDBJ databases">
        <title>Diverse circular DNA viruses in blood, oral, and fecal samples of captive lemurs.</title>
        <authorList>
            <person name="Paietta E.N."/>
            <person name="Kraberger S."/>
            <person name="Lund M.C."/>
            <person name="Custer J.M."/>
            <person name="Vargas K.M."/>
            <person name="Ehmke E.E."/>
            <person name="Yoder A.D."/>
            <person name="Varsani A."/>
        </authorList>
    </citation>
    <scope>NUCLEOTIDE SEQUENCE</scope>
    <source>
        <strain evidence="2">Duke_17_45</strain>
    </source>
</reference>
<evidence type="ECO:0008006" key="3">
    <source>
        <dbReference type="Google" id="ProtNLM"/>
    </source>
</evidence>
<keyword evidence="1" id="KW-0812">Transmembrane</keyword>
<keyword evidence="1" id="KW-0472">Membrane</keyword>
<evidence type="ECO:0000256" key="1">
    <source>
        <dbReference type="SAM" id="Phobius"/>
    </source>
</evidence>
<evidence type="ECO:0000313" key="2">
    <source>
        <dbReference type="EMBL" id="XCD03119.1"/>
    </source>
</evidence>
<organism evidence="2">
    <name type="scientific">Dulem virus 31</name>
    <dbReference type="NCBI Taxonomy" id="3145749"/>
    <lineage>
        <taxon>Viruses</taxon>
        <taxon>Monodnaviria</taxon>
        <taxon>Sangervirae</taxon>
        <taxon>Phixviricota</taxon>
        <taxon>Malgrandaviricetes</taxon>
        <taxon>Petitvirales</taxon>
        <taxon>Microviridae</taxon>
        <taxon>Microvirus</taxon>
    </lineage>
</organism>
<feature type="transmembrane region" description="Helical" evidence="1">
    <location>
        <begin position="14"/>
        <end position="36"/>
    </location>
</feature>
<proteinExistence type="predicted"/>
<protein>
    <recommendedName>
        <fullName evidence="3">DUF4829 domain-containing protein</fullName>
    </recommendedName>
</protein>
<accession>A0AAU8ATA1</accession>
<dbReference type="EMBL" id="PP511318">
    <property type="protein sequence ID" value="XCD03119.1"/>
    <property type="molecule type" value="Genomic_DNA"/>
</dbReference>